<feature type="domain" description="PX" evidence="9">
    <location>
        <begin position="258"/>
        <end position="395"/>
    </location>
</feature>
<feature type="compositionally biased region" description="Polar residues" evidence="8">
    <location>
        <begin position="210"/>
        <end position="235"/>
    </location>
</feature>
<dbReference type="SUPFAM" id="SSF64268">
    <property type="entry name" value="PX domain"/>
    <property type="match status" value="1"/>
</dbReference>
<dbReference type="InterPro" id="IPR051079">
    <property type="entry name" value="Sorting_Nexin_Autophagy"/>
</dbReference>
<dbReference type="OrthoDB" id="289314at2759"/>
<evidence type="ECO:0000256" key="2">
    <source>
        <dbReference type="ARBA" id="ARBA00010883"/>
    </source>
</evidence>
<dbReference type="SMART" id="SM00312">
    <property type="entry name" value="PX"/>
    <property type="match status" value="1"/>
</dbReference>
<dbReference type="Pfam" id="PF00787">
    <property type="entry name" value="PX"/>
    <property type="match status" value="1"/>
</dbReference>
<feature type="region of interest" description="Disordered" evidence="8">
    <location>
        <begin position="258"/>
        <end position="278"/>
    </location>
</feature>
<dbReference type="GO" id="GO:0032266">
    <property type="term" value="F:phosphatidylinositol-3-phosphate binding"/>
    <property type="evidence" value="ECO:0007669"/>
    <property type="project" value="EnsemblFungi"/>
</dbReference>
<keyword evidence="4" id="KW-0967">Endosome</keyword>
<feature type="compositionally biased region" description="Polar residues" evidence="8">
    <location>
        <begin position="647"/>
        <end position="665"/>
    </location>
</feature>
<dbReference type="Gene3D" id="3.30.1520.10">
    <property type="entry name" value="Phox-like domain"/>
    <property type="match status" value="1"/>
</dbReference>
<evidence type="ECO:0000256" key="8">
    <source>
        <dbReference type="SAM" id="MobiDB-lite"/>
    </source>
</evidence>
<feature type="region of interest" description="Disordered" evidence="8">
    <location>
        <begin position="156"/>
        <end position="235"/>
    </location>
</feature>
<reference evidence="10 11" key="1">
    <citation type="journal article" date="2011" name="Proc. Natl. Acad. Sci. U.S.A.">
        <title>Evolutionary erosion of yeast sex chromosomes by mating-type switching accidents.</title>
        <authorList>
            <person name="Gordon J.L."/>
            <person name="Armisen D."/>
            <person name="Proux-Wera E."/>
            <person name="Oheigeartaigh S.S."/>
            <person name="Byrne K.P."/>
            <person name="Wolfe K.H."/>
        </authorList>
    </citation>
    <scope>NUCLEOTIDE SEQUENCE [LARGE SCALE GENOMIC DNA]</scope>
    <source>
        <strain evidence="11">ATCC 10597 / BCRC 20456 / CBS 421 / NBRC 0211 / NRRL Y-12639</strain>
    </source>
</reference>
<dbReference type="InterPro" id="IPR036871">
    <property type="entry name" value="PX_dom_sf"/>
</dbReference>
<keyword evidence="6" id="KW-0446">Lipid-binding</keyword>
<dbReference type="Proteomes" id="UP000000689">
    <property type="component" value="Chromosome 3"/>
</dbReference>
<proteinExistence type="inferred from homology"/>
<feature type="region of interest" description="Disordered" evidence="8">
    <location>
        <begin position="105"/>
        <end position="140"/>
    </location>
</feature>
<evidence type="ECO:0000256" key="3">
    <source>
        <dbReference type="ARBA" id="ARBA00022448"/>
    </source>
</evidence>
<keyword evidence="11" id="KW-1185">Reference proteome</keyword>
<evidence type="ECO:0000256" key="4">
    <source>
        <dbReference type="ARBA" id="ARBA00022753"/>
    </source>
</evidence>
<evidence type="ECO:0000256" key="1">
    <source>
        <dbReference type="ARBA" id="ARBA00004481"/>
    </source>
</evidence>
<dbReference type="AlphaFoldDB" id="G0W7K4"/>
<feature type="compositionally biased region" description="Low complexity" evidence="8">
    <location>
        <begin position="117"/>
        <end position="139"/>
    </location>
</feature>
<feature type="compositionally biased region" description="Acidic residues" evidence="8">
    <location>
        <begin position="265"/>
        <end position="278"/>
    </location>
</feature>
<dbReference type="EMBL" id="HE580269">
    <property type="protein sequence ID" value="CCD23765.1"/>
    <property type="molecule type" value="Genomic_DNA"/>
</dbReference>
<dbReference type="GO" id="GO:0010009">
    <property type="term" value="C:cytoplasmic side of endosome membrane"/>
    <property type="evidence" value="ECO:0007669"/>
    <property type="project" value="EnsemblFungi"/>
</dbReference>
<dbReference type="RefSeq" id="XP_003669008.1">
    <property type="nucleotide sequence ID" value="XM_003668960.1"/>
</dbReference>
<evidence type="ECO:0000313" key="11">
    <source>
        <dbReference type="Proteomes" id="UP000000689"/>
    </source>
</evidence>
<dbReference type="KEGG" id="ndi:NDAI_0C01040"/>
<keyword evidence="7" id="KW-0472">Membrane</keyword>
<protein>
    <recommendedName>
        <fullName evidence="9">PX domain-containing protein</fullName>
    </recommendedName>
</protein>
<dbReference type="InterPro" id="IPR001683">
    <property type="entry name" value="PX_dom"/>
</dbReference>
<feature type="compositionally biased region" description="Basic and acidic residues" evidence="8">
    <location>
        <begin position="1"/>
        <end position="13"/>
    </location>
</feature>
<evidence type="ECO:0000256" key="7">
    <source>
        <dbReference type="ARBA" id="ARBA00023136"/>
    </source>
</evidence>
<feature type="region of interest" description="Disordered" evidence="8">
    <location>
        <begin position="1"/>
        <end position="82"/>
    </location>
</feature>
<dbReference type="GO" id="GO:0016236">
    <property type="term" value="P:macroautophagy"/>
    <property type="evidence" value="ECO:0007669"/>
    <property type="project" value="EnsemblFungi"/>
</dbReference>
<organism evidence="10 11">
    <name type="scientific">Naumovozyma dairenensis (strain ATCC 10597 / BCRC 20456 / CBS 421 / NBRC 0211 / NRRL Y-12639)</name>
    <name type="common">Saccharomyces dairenensis</name>
    <dbReference type="NCBI Taxonomy" id="1071378"/>
    <lineage>
        <taxon>Eukaryota</taxon>
        <taxon>Fungi</taxon>
        <taxon>Dikarya</taxon>
        <taxon>Ascomycota</taxon>
        <taxon>Saccharomycotina</taxon>
        <taxon>Saccharomycetes</taxon>
        <taxon>Saccharomycetales</taxon>
        <taxon>Saccharomycetaceae</taxon>
        <taxon>Naumovozyma</taxon>
    </lineage>
</organism>
<dbReference type="GO" id="GO:0006886">
    <property type="term" value="P:intracellular protein transport"/>
    <property type="evidence" value="ECO:0007669"/>
    <property type="project" value="EnsemblFungi"/>
</dbReference>
<name>G0W7K4_NAUDC</name>
<dbReference type="GO" id="GO:0005829">
    <property type="term" value="C:cytosol"/>
    <property type="evidence" value="ECO:0007669"/>
    <property type="project" value="GOC"/>
</dbReference>
<dbReference type="PANTHER" id="PTHR46979:SF2">
    <property type="entry name" value="SORTING NEXIN-41"/>
    <property type="match status" value="1"/>
</dbReference>
<evidence type="ECO:0000259" key="9">
    <source>
        <dbReference type="PROSITE" id="PS50195"/>
    </source>
</evidence>
<keyword evidence="3" id="KW-0813">Transport</keyword>
<feature type="region of interest" description="Disordered" evidence="8">
    <location>
        <begin position="628"/>
        <end position="672"/>
    </location>
</feature>
<evidence type="ECO:0000256" key="5">
    <source>
        <dbReference type="ARBA" id="ARBA00022927"/>
    </source>
</evidence>
<accession>G0W7K4</accession>
<dbReference type="PANTHER" id="PTHR46979">
    <property type="entry name" value="SORTING NEXIN-41"/>
    <property type="match status" value="1"/>
</dbReference>
<evidence type="ECO:0000313" key="10">
    <source>
        <dbReference type="EMBL" id="CCD23765.1"/>
    </source>
</evidence>
<dbReference type="PROSITE" id="PS50195">
    <property type="entry name" value="PX"/>
    <property type="match status" value="1"/>
</dbReference>
<dbReference type="HOGENOM" id="CLU_014456_3_0_1"/>
<evidence type="ECO:0000256" key="6">
    <source>
        <dbReference type="ARBA" id="ARBA00023121"/>
    </source>
</evidence>
<feature type="compositionally biased region" description="Polar residues" evidence="8">
    <location>
        <begin position="193"/>
        <end position="203"/>
    </location>
</feature>
<sequence length="788" mass="90370">MNIFDTLKDIESSDDREEQEPVVDPINTDKDTSTLKLSQNLFIDNKDNWTQNKRDKKKKKKNENKQRQQLHLLPQSQPEVLYHPDSTSFQSLMIDEEDNNPFVGTNHLYASGINTTPPSNSPSSFSPSSISSSSSPSRSIANNEHHIKASNSINSLVSSRHISSTEEHSQGNVEEGPTSNNKNALDDELSYHINLSDNNNNPESPIHDIATNNESKNDPQNFISALSDGSSNEEPFETLSMSLSLAKIKKQNTKIYNQTSHFNDQDENDQDYSNDDDDDDEIQVIDTGDYKDPWGKHAIGYVIQYNGSKVTRRYSEFDTLYQVLKKLLPTIVVPPIPSKHPLINYFINPIHVQNDLKIIEKRKRKFISFLNNCNKIDEIRNLSVFQKFLNPEYSWKDVLNSPPIVILPLNNLLAPPLNPTKPSPLHILLPSPASITRLDYSIINDSNESLHLINNKFIKFEKLLKDYKIHLLPIYHTVKSNKSNLIQLSNTIAKLGAYYNAFSLENNVISNDNNLQIIKTLSVGIEKIGTSFDINYVLLENLIDNINSNLEESVEEMIKSLDNSFKVLHFRKLKLLQYQIIETTIKKREFRIKSLKESAIQLQKLNETLGNNSLNSPTINKTILYSEDNENNNNLQDSESPIEISTDPESSTNNSASNPRPTSKTAPIDNNRMLLKTQLERRRRKENSKKIHGFYEIDPYLLTDLERKEELKKLNKEVEKLKECFNLITKDINDVNESMENNLNHLVSYLNMKWEKSLKYISKDIIYFLQECLKSWKNAKAKIHAIVI</sequence>
<gene>
    <name evidence="10" type="primary">NDAI0C01040</name>
    <name evidence="10" type="ordered locus">NDAI_0C01040</name>
</gene>
<dbReference type="STRING" id="1071378.G0W7K4"/>
<comment type="similarity">
    <text evidence="2">Belongs to the sorting nexin family.</text>
</comment>
<dbReference type="InterPro" id="IPR044106">
    <property type="entry name" value="PX_Snx41/Atg20"/>
</dbReference>
<dbReference type="eggNOG" id="KOG2273">
    <property type="taxonomic scope" value="Eukaryota"/>
</dbReference>
<dbReference type="CDD" id="cd06867">
    <property type="entry name" value="PX_SNX41_42"/>
    <property type="match status" value="1"/>
</dbReference>
<comment type="subcellular location">
    <subcellularLocation>
        <location evidence="1">Endosome membrane</location>
        <topology evidence="1">Peripheral membrane protein</topology>
    </subcellularLocation>
</comment>
<dbReference type="GO" id="GO:0042147">
    <property type="term" value="P:retrograde transport, endosome to Golgi"/>
    <property type="evidence" value="ECO:0007669"/>
    <property type="project" value="EnsemblFungi"/>
</dbReference>
<dbReference type="GeneID" id="11496380"/>
<keyword evidence="5" id="KW-0653">Protein transport</keyword>